<dbReference type="InParanoid" id="I7M7I7"/>
<reference evidence="2" key="1">
    <citation type="journal article" date="2006" name="PLoS Biol.">
        <title>Macronuclear genome sequence of the ciliate Tetrahymena thermophila, a model eukaryote.</title>
        <authorList>
            <person name="Eisen J.A."/>
            <person name="Coyne R.S."/>
            <person name="Wu M."/>
            <person name="Wu D."/>
            <person name="Thiagarajan M."/>
            <person name="Wortman J.R."/>
            <person name="Badger J.H."/>
            <person name="Ren Q."/>
            <person name="Amedeo P."/>
            <person name="Jones K.M."/>
            <person name="Tallon L.J."/>
            <person name="Delcher A.L."/>
            <person name="Salzberg S.L."/>
            <person name="Silva J.C."/>
            <person name="Haas B.J."/>
            <person name="Majoros W.H."/>
            <person name="Farzad M."/>
            <person name="Carlton J.M."/>
            <person name="Smith R.K. Jr."/>
            <person name="Garg J."/>
            <person name="Pearlman R.E."/>
            <person name="Karrer K.M."/>
            <person name="Sun L."/>
            <person name="Manning G."/>
            <person name="Elde N.C."/>
            <person name="Turkewitz A.P."/>
            <person name="Asai D.J."/>
            <person name="Wilkes D.E."/>
            <person name="Wang Y."/>
            <person name="Cai H."/>
            <person name="Collins K."/>
            <person name="Stewart B.A."/>
            <person name="Lee S.R."/>
            <person name="Wilamowska K."/>
            <person name="Weinberg Z."/>
            <person name="Ruzzo W.L."/>
            <person name="Wloga D."/>
            <person name="Gaertig J."/>
            <person name="Frankel J."/>
            <person name="Tsao C.-C."/>
            <person name="Gorovsky M.A."/>
            <person name="Keeling P.J."/>
            <person name="Waller R.F."/>
            <person name="Patron N.J."/>
            <person name="Cherry J.M."/>
            <person name="Stover N.A."/>
            <person name="Krieger C.J."/>
            <person name="del Toro C."/>
            <person name="Ryder H.F."/>
            <person name="Williamson S.C."/>
            <person name="Barbeau R.A."/>
            <person name="Hamilton E.P."/>
            <person name="Orias E."/>
        </authorList>
    </citation>
    <scope>NUCLEOTIDE SEQUENCE [LARGE SCALE GENOMIC DNA]</scope>
    <source>
        <strain evidence="2">SB210</strain>
    </source>
</reference>
<organism evidence="1 2">
    <name type="scientific">Tetrahymena thermophila (strain SB210)</name>
    <dbReference type="NCBI Taxonomy" id="312017"/>
    <lineage>
        <taxon>Eukaryota</taxon>
        <taxon>Sar</taxon>
        <taxon>Alveolata</taxon>
        <taxon>Ciliophora</taxon>
        <taxon>Intramacronucleata</taxon>
        <taxon>Oligohymenophorea</taxon>
        <taxon>Hymenostomatida</taxon>
        <taxon>Tetrahymenina</taxon>
        <taxon>Tetrahymenidae</taxon>
        <taxon>Tetrahymena</taxon>
    </lineage>
</organism>
<dbReference type="HOGENOM" id="CLU_109601_0_0_1"/>
<dbReference type="Pfam" id="PF14536">
    <property type="entry name" value="DUF4441"/>
    <property type="match status" value="1"/>
</dbReference>
<dbReference type="KEGG" id="tet:TTHERM_00400740"/>
<dbReference type="Proteomes" id="UP000009168">
    <property type="component" value="Unassembled WGS sequence"/>
</dbReference>
<dbReference type="InterPro" id="IPR028008">
    <property type="entry name" value="DUF4441"/>
</dbReference>
<keyword evidence="2" id="KW-1185">Reference proteome</keyword>
<dbReference type="GeneID" id="7836328"/>
<evidence type="ECO:0000313" key="2">
    <source>
        <dbReference type="Proteomes" id="UP000009168"/>
    </source>
</evidence>
<dbReference type="AlphaFoldDB" id="I7M7I7"/>
<evidence type="ECO:0000313" key="1">
    <source>
        <dbReference type="EMBL" id="EAR93802.1"/>
    </source>
</evidence>
<name>I7M7I7_TETTS</name>
<proteinExistence type="predicted"/>
<accession>I7M7I7</accession>
<protein>
    <submittedName>
        <fullName evidence="1">Uncharacterized protein</fullName>
    </submittedName>
</protein>
<sequence length="221" mass="26103">MMDQRADKVQLKNEMNQTNSNQNSLIQMFLDIVDIQSLQQQSIVAENNQYKIEFSTKNTFMCKQAESSLIRSNQDDISKDKHKSKTSYHLKNSNVMKNILKSFQRCIENEQDEQQKQNFCHLSNVTYGHAQLCKFLKLSLKTEGKRWNMKAKNLVEKSKLKSLFEYYLTNINKLWLDNSKVSNKQEHEDLVIYLLNQIQNPSDTCRIRFYQKSKQIIKSCV</sequence>
<gene>
    <name evidence="1" type="ORF">TTHERM_00400740</name>
</gene>
<dbReference type="RefSeq" id="XP_001014047.1">
    <property type="nucleotide sequence ID" value="XM_001014047.1"/>
</dbReference>
<dbReference type="EMBL" id="GG662719">
    <property type="protein sequence ID" value="EAR93802.1"/>
    <property type="molecule type" value="Genomic_DNA"/>
</dbReference>